<dbReference type="Gene3D" id="1.10.10.60">
    <property type="entry name" value="Homeodomain-like"/>
    <property type="match status" value="1"/>
</dbReference>
<evidence type="ECO:0000259" key="4">
    <source>
        <dbReference type="PROSITE" id="PS01124"/>
    </source>
</evidence>
<evidence type="ECO:0000313" key="6">
    <source>
        <dbReference type="Proteomes" id="UP000002785"/>
    </source>
</evidence>
<organism evidence="5 6">
    <name type="scientific">Streptomyces sviceus (strain ATCC 29083 / DSM 924 / JCM 4929 / NBRC 13980 / NCIMB 11184 / NRRL 5439 / UC 5370)</name>
    <dbReference type="NCBI Taxonomy" id="463191"/>
    <lineage>
        <taxon>Bacteria</taxon>
        <taxon>Bacillati</taxon>
        <taxon>Actinomycetota</taxon>
        <taxon>Actinomycetes</taxon>
        <taxon>Kitasatosporales</taxon>
        <taxon>Streptomycetaceae</taxon>
        <taxon>Streptomyces</taxon>
    </lineage>
</organism>
<name>B5HRT9_STRX2</name>
<accession>B5HRT9</accession>
<sequence length="121" mass="13033">MAGRVSGVGGRAGCTIPVVDDRTHTWIGSYATTRRAADYAHRLGYTVKTLTRACTAATGQPVKHVIDGRVTLEARRLLAHTDDPVAIIARRLGFPEPTSFGKFFTRHTGATPGAFRLAQGR</sequence>
<dbReference type="InterPro" id="IPR018060">
    <property type="entry name" value="HTH_AraC"/>
</dbReference>
<keyword evidence="1" id="KW-0805">Transcription regulation</keyword>
<dbReference type="Proteomes" id="UP000002785">
    <property type="component" value="Chromosome"/>
</dbReference>
<dbReference type="GO" id="GO:0043565">
    <property type="term" value="F:sequence-specific DNA binding"/>
    <property type="evidence" value="ECO:0007669"/>
    <property type="project" value="InterPro"/>
</dbReference>
<dbReference type="GO" id="GO:0003700">
    <property type="term" value="F:DNA-binding transcription factor activity"/>
    <property type="evidence" value="ECO:0007669"/>
    <property type="project" value="InterPro"/>
</dbReference>
<dbReference type="HOGENOM" id="CLU_2036815_0_0_11"/>
<dbReference type="Pfam" id="PF12833">
    <property type="entry name" value="HTH_18"/>
    <property type="match status" value="1"/>
</dbReference>
<dbReference type="EMBL" id="CM000951">
    <property type="protein sequence ID" value="EDY55543.1"/>
    <property type="molecule type" value="Genomic_DNA"/>
</dbReference>
<dbReference type="eggNOG" id="COG2207">
    <property type="taxonomic scope" value="Bacteria"/>
</dbReference>
<feature type="domain" description="HTH araC/xylS-type" evidence="4">
    <location>
        <begin position="21"/>
        <end position="118"/>
    </location>
</feature>
<evidence type="ECO:0000256" key="3">
    <source>
        <dbReference type="ARBA" id="ARBA00023163"/>
    </source>
</evidence>
<keyword evidence="3" id="KW-0804">Transcription</keyword>
<dbReference type="InterPro" id="IPR009057">
    <property type="entry name" value="Homeodomain-like_sf"/>
</dbReference>
<dbReference type="PANTHER" id="PTHR43280">
    <property type="entry name" value="ARAC-FAMILY TRANSCRIPTIONAL REGULATOR"/>
    <property type="match status" value="1"/>
</dbReference>
<keyword evidence="2" id="KW-0238">DNA-binding</keyword>
<evidence type="ECO:0000256" key="2">
    <source>
        <dbReference type="ARBA" id="ARBA00023125"/>
    </source>
</evidence>
<dbReference type="AlphaFoldDB" id="B5HRT9"/>
<protein>
    <submittedName>
        <fullName evidence="5">Transcriptional regulator</fullName>
    </submittedName>
</protein>
<evidence type="ECO:0000313" key="5">
    <source>
        <dbReference type="EMBL" id="EDY55543.1"/>
    </source>
</evidence>
<evidence type="ECO:0000256" key="1">
    <source>
        <dbReference type="ARBA" id="ARBA00023015"/>
    </source>
</evidence>
<reference evidence="5" key="1">
    <citation type="submission" date="2009-10" db="EMBL/GenBank/DDBJ databases">
        <title>The genome sequence of Streptomyces sviceus strain ATCC 29083.</title>
        <authorList>
            <consortium name="The Broad Institute Genome Sequencing Platform"/>
            <consortium name="Broad Institute Microbial Sequencing Center"/>
            <person name="Fischbach M."/>
            <person name="Godfrey P."/>
            <person name="Ward D."/>
            <person name="Young S."/>
            <person name="Zeng Q."/>
            <person name="Koehrsen M."/>
            <person name="Alvarado L."/>
            <person name="Berlin A.M."/>
            <person name="Bochicchio J."/>
            <person name="Borenstein D."/>
            <person name="Chapman S.B."/>
            <person name="Chen Z."/>
            <person name="Engels R."/>
            <person name="Freedman E."/>
            <person name="Gellesch M."/>
            <person name="Goldberg J."/>
            <person name="Griggs A."/>
            <person name="Gujja S."/>
            <person name="Heilman E.R."/>
            <person name="Heiman D.I."/>
            <person name="Hepburn T.A."/>
            <person name="Howarth C."/>
            <person name="Jen D."/>
            <person name="Larson L."/>
            <person name="Lewis B."/>
            <person name="Mehta T."/>
            <person name="Park D."/>
            <person name="Pearson M."/>
            <person name="Richards J."/>
            <person name="Roberts A."/>
            <person name="Saif S."/>
            <person name="Shea T.D."/>
            <person name="Shenoy N."/>
            <person name="Sisk P."/>
            <person name="Stolte C."/>
            <person name="Sykes S.N."/>
            <person name="Thomson T."/>
            <person name="Walk T."/>
            <person name="White J."/>
            <person name="Yandava C."/>
            <person name="Straight P."/>
            <person name="Clardy J."/>
            <person name="Hung D."/>
            <person name="Kolter R."/>
            <person name="Mekalanos J."/>
            <person name="Walker S."/>
            <person name="Walsh C.T."/>
            <person name="Wieland-Brown L.C."/>
            <person name="Haas B."/>
            <person name="Nusbaum C."/>
            <person name="Birren B."/>
        </authorList>
    </citation>
    <scope>NUCLEOTIDE SEQUENCE [LARGE SCALE GENOMIC DNA]</scope>
    <source>
        <strain evidence="5">ATCC 29083</strain>
    </source>
</reference>
<dbReference type="PANTHER" id="PTHR43280:SF32">
    <property type="entry name" value="TRANSCRIPTIONAL REGULATORY PROTEIN"/>
    <property type="match status" value="1"/>
</dbReference>
<keyword evidence="6" id="KW-1185">Reference proteome</keyword>
<dbReference type="PROSITE" id="PS01124">
    <property type="entry name" value="HTH_ARAC_FAMILY_2"/>
    <property type="match status" value="1"/>
</dbReference>
<proteinExistence type="predicted"/>
<dbReference type="SMART" id="SM00342">
    <property type="entry name" value="HTH_ARAC"/>
    <property type="match status" value="1"/>
</dbReference>
<dbReference type="SUPFAM" id="SSF46689">
    <property type="entry name" value="Homeodomain-like"/>
    <property type="match status" value="1"/>
</dbReference>
<gene>
    <name evidence="5" type="ORF">SSEG_02124</name>
</gene>